<dbReference type="OrthoDB" id="73210at2"/>
<dbReference type="Proteomes" id="UP000199223">
    <property type="component" value="Unassembled WGS sequence"/>
</dbReference>
<dbReference type="Pfam" id="PF10134">
    <property type="entry name" value="RPA"/>
    <property type="match status" value="1"/>
</dbReference>
<keyword evidence="2" id="KW-1185">Reference proteome</keyword>
<evidence type="ECO:0000313" key="1">
    <source>
        <dbReference type="EMBL" id="SEJ84203.1"/>
    </source>
</evidence>
<reference evidence="2" key="1">
    <citation type="submission" date="2016-10" db="EMBL/GenBank/DDBJ databases">
        <authorList>
            <person name="Varghese N."/>
            <person name="Submissions S."/>
        </authorList>
    </citation>
    <scope>NUCLEOTIDE SEQUENCE [LARGE SCALE GENOMIC DNA]</scope>
    <source>
        <strain evidence="2">CGMCC 1.10218</strain>
    </source>
</reference>
<evidence type="ECO:0000313" key="2">
    <source>
        <dbReference type="Proteomes" id="UP000199223"/>
    </source>
</evidence>
<proteinExistence type="predicted"/>
<dbReference type="InterPro" id="IPR018777">
    <property type="entry name" value="Replication_initiator_prot_A"/>
</dbReference>
<accession>A0A1H7C2V5</accession>
<protein>
    <submittedName>
        <fullName evidence="1">Plasmid replication initiator protein</fullName>
    </submittedName>
</protein>
<name>A0A1H7C2V5_9DEIO</name>
<dbReference type="RefSeq" id="WP_092265577.1">
    <property type="nucleotide sequence ID" value="NZ_FNZA01000022.1"/>
</dbReference>
<dbReference type="AlphaFoldDB" id="A0A1H7C2V5"/>
<dbReference type="EMBL" id="FNZA01000022">
    <property type="protein sequence ID" value="SEJ84203.1"/>
    <property type="molecule type" value="Genomic_DNA"/>
</dbReference>
<gene>
    <name evidence="1" type="ORF">SAMN04488058_12228</name>
</gene>
<organism evidence="1 2">
    <name type="scientific">Deinococcus reticulitermitis</name>
    <dbReference type="NCBI Taxonomy" id="856736"/>
    <lineage>
        <taxon>Bacteria</taxon>
        <taxon>Thermotogati</taxon>
        <taxon>Deinococcota</taxon>
        <taxon>Deinococci</taxon>
        <taxon>Deinococcales</taxon>
        <taxon>Deinococcaceae</taxon>
        <taxon>Deinococcus</taxon>
    </lineage>
</organism>
<sequence>MEKPAKQEAVLREDLNVTQLGLISIQRKIPPDYTNWKVAFTRSGIESEVECNGTQKYGVPYGIDNDTYLALQEIYIEQGCPEDGTFTFSMYQLLVMCGLDDTGGNRRVLRQSLERLSATQYWISGAWRSHEDDEWVTAGFRLVEKLAFTRKRSDTDGAKAIAVTLPRELVRNIRNGYFKPVRAALLRELGQPSRAAYRVLDALRHDPVQHQAKTGHLQISLMDLAQRCGIATDRPDKIRRTLEPIHEDLLRTHYLSEVRIEGRGKGQVVYYVFGEASADADPELVVLLTGMKVPLVAARKTALDYPENVLDGVAQARAILAQGYRPQNEVGFVLDVVRSYGSGKYTWPDDPVPSQTLPTPVKKRRKQPTLFDTEELADPPRTAAAGRLLLSGVKLPELTVMEAVELFLSGHVSTQEMLSLKNEERPAETVLGWSVRRHQAATTR</sequence>